<dbReference type="EMBL" id="LAZR01006334">
    <property type="protein sequence ID" value="KKM92921.1"/>
    <property type="molecule type" value="Genomic_DNA"/>
</dbReference>
<dbReference type="AlphaFoldDB" id="A0A0F9M0Q8"/>
<proteinExistence type="predicted"/>
<organism evidence="1">
    <name type="scientific">marine sediment metagenome</name>
    <dbReference type="NCBI Taxonomy" id="412755"/>
    <lineage>
        <taxon>unclassified sequences</taxon>
        <taxon>metagenomes</taxon>
        <taxon>ecological metagenomes</taxon>
    </lineage>
</organism>
<comment type="caution">
    <text evidence="1">The sequence shown here is derived from an EMBL/GenBank/DDBJ whole genome shotgun (WGS) entry which is preliminary data.</text>
</comment>
<gene>
    <name evidence="1" type="ORF">LCGC14_1213580</name>
</gene>
<name>A0A0F9M0Q8_9ZZZZ</name>
<reference evidence="1" key="1">
    <citation type="journal article" date="2015" name="Nature">
        <title>Complex archaea that bridge the gap between prokaryotes and eukaryotes.</title>
        <authorList>
            <person name="Spang A."/>
            <person name="Saw J.H."/>
            <person name="Jorgensen S.L."/>
            <person name="Zaremba-Niedzwiedzka K."/>
            <person name="Martijn J."/>
            <person name="Lind A.E."/>
            <person name="van Eijk R."/>
            <person name="Schleper C."/>
            <person name="Guy L."/>
            <person name="Ettema T.J."/>
        </authorList>
    </citation>
    <scope>NUCLEOTIDE SEQUENCE</scope>
</reference>
<protein>
    <submittedName>
        <fullName evidence="1">Uncharacterized protein</fullName>
    </submittedName>
</protein>
<sequence>MSKPSLENPQTDAQLKGITIIIDSVDYDDDDNPYSITNIYRGDLEGSIQTFIRRISLNPQLVELSPMKNYDPTK</sequence>
<accession>A0A0F9M0Q8</accession>
<evidence type="ECO:0000313" key="1">
    <source>
        <dbReference type="EMBL" id="KKM92921.1"/>
    </source>
</evidence>